<keyword evidence="5" id="KW-1185">Reference proteome</keyword>
<dbReference type="Pfam" id="PF08555">
    <property type="entry name" value="FAM32A"/>
    <property type="match status" value="1"/>
</dbReference>
<sequence>MAEYSSVKGGSLTLKGGKRSLLFKKKKKRKKDKDEFEEWMREPGAVRHGKWRKIRFAEELKDRVALEMYNGRYLLALDTGYFTIGEERKEEEGPEDAEIFTLVQLSENKVALKSGYGRYLGVNSSGEVIGKAEAVAAREQWEAIFEEERFALCGCNHRFLTLTSDNRIMAISEKAKDKEIMTLRTDVPVVKKGKSELEIEEEDAHKDMEAFETGFVKKFQSFQDHKLRINKTSRDSLYSSMKDGKLHEALLDRREKMKADRYCK</sequence>
<dbReference type="EnsemblMetazoa" id="Aqu2.1.41214_001">
    <property type="protein sequence ID" value="Aqu2.1.41214_001"/>
    <property type="gene ID" value="Aqu2.1.41214"/>
</dbReference>
<evidence type="ECO:0000256" key="2">
    <source>
        <dbReference type="ARBA" id="ARBA00010878"/>
    </source>
</evidence>
<dbReference type="InParanoid" id="A0A1X7VMV5"/>
<comment type="similarity">
    <text evidence="2">Belongs to the FRG1 family.</text>
</comment>
<dbReference type="OrthoDB" id="5539371at2759"/>
<reference evidence="5" key="1">
    <citation type="journal article" date="2010" name="Nature">
        <title>The Amphimedon queenslandica genome and the evolution of animal complexity.</title>
        <authorList>
            <person name="Srivastava M."/>
            <person name="Simakov O."/>
            <person name="Chapman J."/>
            <person name="Fahey B."/>
            <person name="Gauthier M.E."/>
            <person name="Mitros T."/>
            <person name="Richards G.S."/>
            <person name="Conaco C."/>
            <person name="Dacre M."/>
            <person name="Hellsten U."/>
            <person name="Larroux C."/>
            <person name="Putnam N.H."/>
            <person name="Stanke M."/>
            <person name="Adamska M."/>
            <person name="Darling A."/>
            <person name="Degnan S.M."/>
            <person name="Oakley T.H."/>
            <person name="Plachetzki D.C."/>
            <person name="Zhai Y."/>
            <person name="Adamski M."/>
            <person name="Calcino A."/>
            <person name="Cummins S.F."/>
            <person name="Goodstein D.M."/>
            <person name="Harris C."/>
            <person name="Jackson D.J."/>
            <person name="Leys S.P."/>
            <person name="Shu S."/>
            <person name="Woodcroft B.J."/>
            <person name="Vervoort M."/>
            <person name="Kosik K.S."/>
            <person name="Manning G."/>
            <person name="Degnan B.M."/>
            <person name="Rokhsar D.S."/>
        </authorList>
    </citation>
    <scope>NUCLEOTIDE SEQUENCE [LARGE SCALE GENOMIC DNA]</scope>
</reference>
<protein>
    <submittedName>
        <fullName evidence="4">Uncharacterized protein</fullName>
    </submittedName>
</protein>
<dbReference type="Pfam" id="PF06229">
    <property type="entry name" value="FRG1"/>
    <property type="match status" value="1"/>
</dbReference>
<dbReference type="STRING" id="400682.A0A1X7VMV5"/>
<dbReference type="eggNOG" id="KOG3962">
    <property type="taxonomic scope" value="Eukaryota"/>
</dbReference>
<dbReference type="InterPro" id="IPR010414">
    <property type="entry name" value="FRG1"/>
</dbReference>
<proteinExistence type="inferred from homology"/>
<dbReference type="SUPFAM" id="SSF50405">
    <property type="entry name" value="Actin-crosslinking proteins"/>
    <property type="match status" value="1"/>
</dbReference>
<keyword evidence="3" id="KW-0539">Nucleus</keyword>
<accession>A0A1X7VMV5</accession>
<evidence type="ECO:0000313" key="4">
    <source>
        <dbReference type="EnsemblMetazoa" id="Aqu2.1.41214_001"/>
    </source>
</evidence>
<dbReference type="KEGG" id="aqu:100638800"/>
<dbReference type="Gene3D" id="2.80.10.50">
    <property type="match status" value="1"/>
</dbReference>
<dbReference type="CDD" id="cd23338">
    <property type="entry name" value="beta-trefoil_FSCN_FRG1"/>
    <property type="match status" value="1"/>
</dbReference>
<dbReference type="AlphaFoldDB" id="A0A1X7VMV5"/>
<dbReference type="GO" id="GO:0071013">
    <property type="term" value="C:catalytic step 2 spliceosome"/>
    <property type="evidence" value="ECO:0007669"/>
    <property type="project" value="TreeGrafter"/>
</dbReference>
<dbReference type="EnsemblMetazoa" id="XM_003383554.3">
    <property type="protein sequence ID" value="XP_003383602.1"/>
    <property type="gene ID" value="LOC100638800"/>
</dbReference>
<evidence type="ECO:0000256" key="1">
    <source>
        <dbReference type="ARBA" id="ARBA00004604"/>
    </source>
</evidence>
<gene>
    <name evidence="4" type="primary">100638800</name>
</gene>
<name>A0A1X7VMV5_AMPQE</name>
<dbReference type="FunCoup" id="A0A1X7VMV5">
    <property type="interactions" value="561"/>
</dbReference>
<evidence type="ECO:0000313" key="5">
    <source>
        <dbReference type="Proteomes" id="UP000007879"/>
    </source>
</evidence>
<reference evidence="4" key="2">
    <citation type="submission" date="2017-05" db="UniProtKB">
        <authorList>
            <consortium name="EnsemblMetazoa"/>
        </authorList>
    </citation>
    <scope>IDENTIFICATION</scope>
</reference>
<evidence type="ECO:0000256" key="3">
    <source>
        <dbReference type="ARBA" id="ARBA00023242"/>
    </source>
</evidence>
<dbReference type="PANTHER" id="PTHR12928">
    <property type="entry name" value="FRG1 PROTEIN"/>
    <property type="match status" value="1"/>
</dbReference>
<dbReference type="InterPro" id="IPR013865">
    <property type="entry name" value="FAM32A"/>
</dbReference>
<dbReference type="PANTHER" id="PTHR12928:SF0">
    <property type="entry name" value="FSHD REGION GENE 1"/>
    <property type="match status" value="1"/>
</dbReference>
<dbReference type="InterPro" id="IPR008999">
    <property type="entry name" value="Actin-crosslinking"/>
</dbReference>
<dbReference type="GO" id="GO:0051015">
    <property type="term" value="F:actin filament binding"/>
    <property type="evidence" value="ECO:0007669"/>
    <property type="project" value="TreeGrafter"/>
</dbReference>
<dbReference type="Proteomes" id="UP000007879">
    <property type="component" value="Unassembled WGS sequence"/>
</dbReference>
<comment type="subcellular location">
    <subcellularLocation>
        <location evidence="1">Nucleus</location>
        <location evidence="1">Nucleolus</location>
    </subcellularLocation>
</comment>
<dbReference type="GO" id="GO:0005730">
    <property type="term" value="C:nucleolus"/>
    <property type="evidence" value="ECO:0007669"/>
    <property type="project" value="UniProtKB-SubCell"/>
</dbReference>
<organism evidence="4">
    <name type="scientific">Amphimedon queenslandica</name>
    <name type="common">Sponge</name>
    <dbReference type="NCBI Taxonomy" id="400682"/>
    <lineage>
        <taxon>Eukaryota</taxon>
        <taxon>Metazoa</taxon>
        <taxon>Porifera</taxon>
        <taxon>Demospongiae</taxon>
        <taxon>Heteroscleromorpha</taxon>
        <taxon>Haplosclerida</taxon>
        <taxon>Niphatidae</taxon>
        <taxon>Amphimedon</taxon>
    </lineage>
</organism>